<evidence type="ECO:0000256" key="2">
    <source>
        <dbReference type="SAM" id="Coils"/>
    </source>
</evidence>
<organism evidence="4 5">
    <name type="scientific">Gonapodya prolifera (strain JEL478)</name>
    <name type="common">Monoblepharis prolifera</name>
    <dbReference type="NCBI Taxonomy" id="1344416"/>
    <lineage>
        <taxon>Eukaryota</taxon>
        <taxon>Fungi</taxon>
        <taxon>Fungi incertae sedis</taxon>
        <taxon>Chytridiomycota</taxon>
        <taxon>Chytridiomycota incertae sedis</taxon>
        <taxon>Monoblepharidomycetes</taxon>
        <taxon>Monoblepharidales</taxon>
        <taxon>Gonapodyaceae</taxon>
        <taxon>Gonapodya</taxon>
    </lineage>
</organism>
<evidence type="ECO:0000313" key="5">
    <source>
        <dbReference type="Proteomes" id="UP000070544"/>
    </source>
</evidence>
<dbReference type="Gene3D" id="1.25.40.20">
    <property type="entry name" value="Ankyrin repeat-containing domain"/>
    <property type="match status" value="1"/>
</dbReference>
<feature type="region of interest" description="Disordered" evidence="3">
    <location>
        <begin position="234"/>
        <end position="274"/>
    </location>
</feature>
<proteinExistence type="predicted"/>
<feature type="compositionally biased region" description="Basic and acidic residues" evidence="3">
    <location>
        <begin position="455"/>
        <end position="465"/>
    </location>
</feature>
<evidence type="ECO:0000313" key="4">
    <source>
        <dbReference type="EMBL" id="KXS19517.1"/>
    </source>
</evidence>
<keyword evidence="1" id="KW-0040">ANK repeat</keyword>
<evidence type="ECO:0000256" key="3">
    <source>
        <dbReference type="SAM" id="MobiDB-lite"/>
    </source>
</evidence>
<feature type="compositionally biased region" description="Basic and acidic residues" evidence="3">
    <location>
        <begin position="252"/>
        <end position="265"/>
    </location>
</feature>
<dbReference type="InterPro" id="IPR036770">
    <property type="entry name" value="Ankyrin_rpt-contain_sf"/>
</dbReference>
<name>A0A139AS03_GONPJ</name>
<dbReference type="PROSITE" id="PS50297">
    <property type="entry name" value="ANK_REP_REGION"/>
    <property type="match status" value="1"/>
</dbReference>
<dbReference type="SUPFAM" id="SSF50044">
    <property type="entry name" value="SH3-domain"/>
    <property type="match status" value="1"/>
</dbReference>
<dbReference type="OrthoDB" id="2157935at2759"/>
<dbReference type="Pfam" id="PF00023">
    <property type="entry name" value="Ank"/>
    <property type="match status" value="1"/>
</dbReference>
<dbReference type="InterPro" id="IPR002110">
    <property type="entry name" value="Ankyrin_rpt"/>
</dbReference>
<dbReference type="EMBL" id="KQ965738">
    <property type="protein sequence ID" value="KXS19517.1"/>
    <property type="molecule type" value="Genomic_DNA"/>
</dbReference>
<protein>
    <submittedName>
        <fullName evidence="4">Uncharacterized protein</fullName>
    </submittedName>
</protein>
<feature type="compositionally biased region" description="Basic and acidic residues" evidence="3">
    <location>
        <begin position="491"/>
        <end position="508"/>
    </location>
</feature>
<dbReference type="CDD" id="cd00174">
    <property type="entry name" value="SH3"/>
    <property type="match status" value="1"/>
</dbReference>
<dbReference type="SUPFAM" id="SSF48403">
    <property type="entry name" value="Ankyrin repeat"/>
    <property type="match status" value="1"/>
</dbReference>
<sequence length="527" mass="58448">MATASPTELLFAAVEAGDAVAASRSLRRGAAAKARKLVTLRCKVFERLEPQQDGYVGRGAVEFLEDTLVAESALCVAIMRGHIDIVRILLDWGADINEPIEWKISNWGKHWVKQIWNTQRWFFTINFPSALAFALGKLGTIKLFNGNLDREWQNAAERGILPMNAPGAQVVVLDPARSHQTFTQSPIVPDLSMIELLLSRGAVVTNQLVQACGDLEDERIALTIRHHWRQRQWEAQRHSQITPPVTPGAVASDRDSGEDERRSDQQSHSNLSANKKRLSETAFLEISVRLLDAETQNERLLTENAQLREKGRNLQSQIVELTRNARQGDEARDRLQGRVEELEQENNTLRQYLASRAAHSANESETALETGDTLGGRIVREVMYGARDFDALDPGHVSIGLGQRIFVIEVADGWGRGINLTTKQGGYFPMSFVTSAPLGSFPVPSSPMAQEFEDPDRSSAQDRARSVSIVRGNSFESRPGRARAAAPTDAKSVDLRRSKSSRSVERARTAVRDFLKGIRGNGGQDTR</sequence>
<dbReference type="InterPro" id="IPR036028">
    <property type="entry name" value="SH3-like_dom_sf"/>
</dbReference>
<feature type="coiled-coil region" evidence="2">
    <location>
        <begin position="290"/>
        <end position="352"/>
    </location>
</feature>
<gene>
    <name evidence="4" type="ORF">M427DRAFT_28963</name>
</gene>
<feature type="repeat" description="ANK" evidence="1">
    <location>
        <begin position="69"/>
        <end position="101"/>
    </location>
</feature>
<accession>A0A139AS03</accession>
<feature type="region of interest" description="Disordered" evidence="3">
    <location>
        <begin position="446"/>
        <end position="508"/>
    </location>
</feature>
<evidence type="ECO:0000256" key="1">
    <source>
        <dbReference type="PROSITE-ProRule" id="PRU00023"/>
    </source>
</evidence>
<dbReference type="AlphaFoldDB" id="A0A139AS03"/>
<dbReference type="Gene3D" id="2.30.30.40">
    <property type="entry name" value="SH3 Domains"/>
    <property type="match status" value="1"/>
</dbReference>
<reference evidence="4 5" key="1">
    <citation type="journal article" date="2015" name="Genome Biol. Evol.">
        <title>Phylogenomic analyses indicate that early fungi evolved digesting cell walls of algal ancestors of land plants.</title>
        <authorList>
            <person name="Chang Y."/>
            <person name="Wang S."/>
            <person name="Sekimoto S."/>
            <person name="Aerts A.L."/>
            <person name="Choi C."/>
            <person name="Clum A."/>
            <person name="LaButti K.M."/>
            <person name="Lindquist E.A."/>
            <person name="Yee Ngan C."/>
            <person name="Ohm R.A."/>
            <person name="Salamov A.A."/>
            <person name="Grigoriev I.V."/>
            <person name="Spatafora J.W."/>
            <person name="Berbee M.L."/>
        </authorList>
    </citation>
    <scope>NUCLEOTIDE SEQUENCE [LARGE SCALE GENOMIC DNA]</scope>
    <source>
        <strain evidence="4 5">JEL478</strain>
    </source>
</reference>
<keyword evidence="5" id="KW-1185">Reference proteome</keyword>
<dbReference type="Proteomes" id="UP000070544">
    <property type="component" value="Unassembled WGS sequence"/>
</dbReference>
<dbReference type="PROSITE" id="PS50088">
    <property type="entry name" value="ANK_REPEAT"/>
    <property type="match status" value="1"/>
</dbReference>
<keyword evidence="2" id="KW-0175">Coiled coil</keyword>